<dbReference type="PROSITE" id="PS50011">
    <property type="entry name" value="PROTEIN_KINASE_DOM"/>
    <property type="match status" value="1"/>
</dbReference>
<dbReference type="GO" id="GO:0005524">
    <property type="term" value="F:ATP binding"/>
    <property type="evidence" value="ECO:0007669"/>
    <property type="project" value="UniProtKB-UniRule"/>
</dbReference>
<feature type="domain" description="Protein kinase" evidence="8">
    <location>
        <begin position="186"/>
        <end position="448"/>
    </location>
</feature>
<evidence type="ECO:0000256" key="7">
    <source>
        <dbReference type="SAM" id="MobiDB-lite"/>
    </source>
</evidence>
<reference evidence="9 10" key="1">
    <citation type="submission" date="2013-11" db="EMBL/GenBank/DDBJ databases">
        <title>Draft genome of the bovine lungworm Dictyocaulus viviparus.</title>
        <authorList>
            <person name="Mitreva M."/>
        </authorList>
    </citation>
    <scope>NUCLEOTIDE SEQUENCE [LARGE SCALE GENOMIC DNA]</scope>
    <source>
        <strain evidence="9 10">HannoverDv2000</strain>
    </source>
</reference>
<protein>
    <submittedName>
        <fullName evidence="9">Kinase domain protein</fullName>
    </submittedName>
</protein>
<feature type="region of interest" description="Disordered" evidence="7">
    <location>
        <begin position="115"/>
        <end position="140"/>
    </location>
</feature>
<dbReference type="PROSITE" id="PS00108">
    <property type="entry name" value="PROTEIN_KINASE_ST"/>
    <property type="match status" value="1"/>
</dbReference>
<feature type="binding site" evidence="6">
    <location>
        <position position="215"/>
    </location>
    <ligand>
        <name>ATP</name>
        <dbReference type="ChEBI" id="CHEBI:30616"/>
    </ligand>
</feature>
<keyword evidence="2" id="KW-0808">Transferase</keyword>
<dbReference type="GO" id="GO:0004674">
    <property type="term" value="F:protein serine/threonine kinase activity"/>
    <property type="evidence" value="ECO:0007669"/>
    <property type="project" value="UniProtKB-KW"/>
</dbReference>
<feature type="compositionally biased region" description="Polar residues" evidence="7">
    <location>
        <begin position="122"/>
        <end position="132"/>
    </location>
</feature>
<reference evidence="10" key="2">
    <citation type="journal article" date="2016" name="Sci. Rep.">
        <title>Dictyocaulus viviparus genome, variome and transcriptome elucidate lungworm biology and support future intervention.</title>
        <authorList>
            <person name="McNulty S.N."/>
            <person name="Strube C."/>
            <person name="Rosa B.A."/>
            <person name="Martin J.C."/>
            <person name="Tyagi R."/>
            <person name="Choi Y.J."/>
            <person name="Wang Q."/>
            <person name="Hallsworth Pepin K."/>
            <person name="Zhang X."/>
            <person name="Ozersky P."/>
            <person name="Wilson R.K."/>
            <person name="Sternberg P.W."/>
            <person name="Gasser R.B."/>
            <person name="Mitreva M."/>
        </authorList>
    </citation>
    <scope>NUCLEOTIDE SEQUENCE [LARGE SCALE GENOMIC DNA]</scope>
    <source>
        <strain evidence="10">HannoverDv2000</strain>
    </source>
</reference>
<proteinExistence type="predicted"/>
<evidence type="ECO:0000256" key="5">
    <source>
        <dbReference type="ARBA" id="ARBA00022840"/>
    </source>
</evidence>
<dbReference type="STRING" id="29172.A0A0D8Y4L5"/>
<feature type="compositionally biased region" description="Polar residues" evidence="7">
    <location>
        <begin position="725"/>
        <end position="743"/>
    </location>
</feature>
<evidence type="ECO:0000313" key="9">
    <source>
        <dbReference type="EMBL" id="KJH50944.1"/>
    </source>
</evidence>
<dbReference type="CDD" id="cd14131">
    <property type="entry name" value="PKc_Mps1"/>
    <property type="match status" value="1"/>
</dbReference>
<evidence type="ECO:0000313" key="10">
    <source>
        <dbReference type="Proteomes" id="UP000053766"/>
    </source>
</evidence>
<feature type="region of interest" description="Disordered" evidence="7">
    <location>
        <begin position="611"/>
        <end position="648"/>
    </location>
</feature>
<dbReference type="GO" id="GO:0098813">
    <property type="term" value="P:nuclear chromosome segregation"/>
    <property type="evidence" value="ECO:0007669"/>
    <property type="project" value="UniProtKB-ARBA"/>
</dbReference>
<evidence type="ECO:0000259" key="8">
    <source>
        <dbReference type="PROSITE" id="PS50011"/>
    </source>
</evidence>
<keyword evidence="3 6" id="KW-0547">Nucleotide-binding</keyword>
<evidence type="ECO:0000256" key="1">
    <source>
        <dbReference type="ARBA" id="ARBA00022527"/>
    </source>
</evidence>
<dbReference type="SMART" id="SM00220">
    <property type="entry name" value="S_TKc"/>
    <property type="match status" value="1"/>
</dbReference>
<dbReference type="GO" id="GO:0000776">
    <property type="term" value="C:kinetochore"/>
    <property type="evidence" value="ECO:0007669"/>
    <property type="project" value="TreeGrafter"/>
</dbReference>
<dbReference type="InterPro" id="IPR011009">
    <property type="entry name" value="Kinase-like_dom_sf"/>
</dbReference>
<dbReference type="Gene3D" id="3.30.200.20">
    <property type="entry name" value="Phosphorylase Kinase, domain 1"/>
    <property type="match status" value="1"/>
</dbReference>
<keyword evidence="1" id="KW-0723">Serine/threonine-protein kinase</keyword>
<dbReference type="GO" id="GO:0034501">
    <property type="term" value="P:protein localization to kinetochore"/>
    <property type="evidence" value="ECO:0007669"/>
    <property type="project" value="TreeGrafter"/>
</dbReference>
<keyword evidence="10" id="KW-1185">Reference proteome</keyword>
<dbReference type="GO" id="GO:0007094">
    <property type="term" value="P:mitotic spindle assembly checkpoint signaling"/>
    <property type="evidence" value="ECO:0007669"/>
    <property type="project" value="TreeGrafter"/>
</dbReference>
<gene>
    <name evidence="9" type="ORF">DICVIV_02905</name>
</gene>
<dbReference type="Proteomes" id="UP000053766">
    <property type="component" value="Unassembled WGS sequence"/>
</dbReference>
<dbReference type="GO" id="GO:0033316">
    <property type="term" value="P:meiotic spindle assembly checkpoint signaling"/>
    <property type="evidence" value="ECO:0007669"/>
    <property type="project" value="TreeGrafter"/>
</dbReference>
<dbReference type="Gene3D" id="1.10.510.10">
    <property type="entry name" value="Transferase(Phosphotransferase) domain 1"/>
    <property type="match status" value="1"/>
</dbReference>
<evidence type="ECO:0000256" key="2">
    <source>
        <dbReference type="ARBA" id="ARBA00022679"/>
    </source>
</evidence>
<feature type="compositionally biased region" description="Basic and acidic residues" evidence="7">
    <location>
        <begin position="636"/>
        <end position="648"/>
    </location>
</feature>
<evidence type="ECO:0000256" key="6">
    <source>
        <dbReference type="PROSITE-ProRule" id="PRU10141"/>
    </source>
</evidence>
<organism evidence="9 10">
    <name type="scientific">Dictyocaulus viviparus</name>
    <name type="common">Bovine lungworm</name>
    <dbReference type="NCBI Taxonomy" id="29172"/>
    <lineage>
        <taxon>Eukaryota</taxon>
        <taxon>Metazoa</taxon>
        <taxon>Ecdysozoa</taxon>
        <taxon>Nematoda</taxon>
        <taxon>Chromadorea</taxon>
        <taxon>Rhabditida</taxon>
        <taxon>Rhabditina</taxon>
        <taxon>Rhabditomorpha</taxon>
        <taxon>Strongyloidea</taxon>
        <taxon>Metastrongylidae</taxon>
        <taxon>Dictyocaulus</taxon>
    </lineage>
</organism>
<keyword evidence="4 9" id="KW-0418">Kinase</keyword>
<dbReference type="InterPro" id="IPR027084">
    <property type="entry name" value="Mps1_cat"/>
</dbReference>
<dbReference type="Pfam" id="PF00069">
    <property type="entry name" value="Pkinase"/>
    <property type="match status" value="1"/>
</dbReference>
<feature type="region of interest" description="Disordered" evidence="7">
    <location>
        <begin position="706"/>
        <end position="743"/>
    </location>
</feature>
<dbReference type="GO" id="GO:0005634">
    <property type="term" value="C:nucleus"/>
    <property type="evidence" value="ECO:0007669"/>
    <property type="project" value="TreeGrafter"/>
</dbReference>
<dbReference type="AlphaFoldDB" id="A0A0D8Y4L5"/>
<accession>A0A0D8Y4L5</accession>
<evidence type="ECO:0000256" key="3">
    <source>
        <dbReference type="ARBA" id="ARBA00022741"/>
    </source>
</evidence>
<name>A0A0D8Y4L5_DICVI</name>
<sequence length="778" mass="86407">MSTSNSVDSKSIPLAQRILALQARNRKQLHLFEVSRTSQSDGNKENSLLSSSVSFRQNRTAPAEHVFDHSKINESVTNAQNIVADVGRSAEKVLYKSHNKCPPSASKQNCLSTITEKENRSSRFSTSEQQRYGTEENQLKSRSKSVGTVASYARCESTSQPANVMRSSISTPALQNKHMVINGHNYIWLNLLGKGGSSRVYEVFGETQSEVCALKVVDLGDDPSLRQCYLNEIELLKNLQGSPYIIKMIEYELRESENTLYVVMEKGDIDLATFLKTRRTEIDFAFIKYHWNEMLRCVKVIHDRKIVHSDLKPANFLLVKGTLKLIDFGIAAGISNDMTAAVKERQMGTLSYMAPEVLQGEGVDGKFKIPLKADVWSLGCILYNMVYGHLPFPMKNQSAKVAAILNPEYTIDFSGCRDSVLVDVLKCCLVRDVQKRANVNDLLEHPYLTERLAPADDLHNSDLCGPKLDYLAIAKELQNNTPNTVARRLEQLTRGSQTFGGSSFLMNTVKKKSTSSCPFGEGFYGKITKLLLSKEPSAIKELKECVKLVSSAKLTPSDEFWDSGDEISSLDPSSASFTATSSSDVKTKKVIGERPRVIHLDIASTAEKRPAAKAKIDFPPVPEKKRKGPIVLPPARRSDDSDSDDSKAAEKHKNFFTVGFSLARNVLRKQQAHQIQSSFAKCHKPEISTQQINDLRFIFICSECSSRGSSSEKSRSSSPKLLTKIGTSSQNRGSGFSPRSGSDISATFEAYKRKRCLALLSEERQVMKTKAVLSKQSC</sequence>
<dbReference type="PANTHER" id="PTHR22974">
    <property type="entry name" value="MIXED LINEAGE PROTEIN KINASE"/>
    <property type="match status" value="1"/>
</dbReference>
<dbReference type="SUPFAM" id="SSF56112">
    <property type="entry name" value="Protein kinase-like (PK-like)"/>
    <property type="match status" value="1"/>
</dbReference>
<dbReference type="InterPro" id="IPR000719">
    <property type="entry name" value="Prot_kinase_dom"/>
</dbReference>
<dbReference type="InterPro" id="IPR008271">
    <property type="entry name" value="Ser/Thr_kinase_AS"/>
</dbReference>
<dbReference type="PROSITE" id="PS00107">
    <property type="entry name" value="PROTEIN_KINASE_ATP"/>
    <property type="match status" value="1"/>
</dbReference>
<dbReference type="InterPro" id="IPR017441">
    <property type="entry name" value="Protein_kinase_ATP_BS"/>
</dbReference>
<dbReference type="OrthoDB" id="20524at2759"/>
<evidence type="ECO:0000256" key="4">
    <source>
        <dbReference type="ARBA" id="ARBA00022777"/>
    </source>
</evidence>
<dbReference type="EMBL" id="KN716194">
    <property type="protein sequence ID" value="KJH50944.1"/>
    <property type="molecule type" value="Genomic_DNA"/>
</dbReference>
<keyword evidence="5 6" id="KW-0067">ATP-binding</keyword>
<dbReference type="PANTHER" id="PTHR22974:SF21">
    <property type="entry name" value="DUAL SPECIFICITY PROTEIN KINASE TTK"/>
    <property type="match status" value="1"/>
</dbReference>
<dbReference type="FunFam" id="3.30.200.20:FF:000131">
    <property type="entry name" value="Dual specificity protein kinase TTK"/>
    <property type="match status" value="1"/>
</dbReference>
<dbReference type="GO" id="GO:0004712">
    <property type="term" value="F:protein serine/threonine/tyrosine kinase activity"/>
    <property type="evidence" value="ECO:0007669"/>
    <property type="project" value="TreeGrafter"/>
</dbReference>